<name>A0A8C4DMT2_DICLA</name>
<keyword evidence="4" id="KW-0862">Zinc</keyword>
<dbReference type="Gene3D" id="1.10.8.10">
    <property type="entry name" value="DNA helicase RuvA subunit, C-terminal domain"/>
    <property type="match status" value="1"/>
</dbReference>
<dbReference type="InterPro" id="IPR034852">
    <property type="entry name" value="PB1_Nbr1"/>
</dbReference>
<feature type="region of interest" description="Disordered" evidence="6">
    <location>
        <begin position="605"/>
        <end position="630"/>
    </location>
</feature>
<evidence type="ECO:0000256" key="1">
    <source>
        <dbReference type="ARBA" id="ARBA00004419"/>
    </source>
</evidence>
<dbReference type="GO" id="GO:0016236">
    <property type="term" value="P:macroautophagy"/>
    <property type="evidence" value="ECO:0007669"/>
    <property type="project" value="TreeGrafter"/>
</dbReference>
<dbReference type="FunFam" id="3.10.20.90:FF:000072">
    <property type="entry name" value="Next to BRCA1 gene 1 protein"/>
    <property type="match status" value="1"/>
</dbReference>
<dbReference type="SUPFAM" id="SSF54277">
    <property type="entry name" value="CAD &amp; PB1 domains"/>
    <property type="match status" value="1"/>
</dbReference>
<feature type="compositionally biased region" description="Polar residues" evidence="6">
    <location>
        <begin position="343"/>
        <end position="357"/>
    </location>
</feature>
<feature type="compositionally biased region" description="Basic and acidic residues" evidence="6">
    <location>
        <begin position="332"/>
        <end position="342"/>
    </location>
</feature>
<dbReference type="SUPFAM" id="SSF46934">
    <property type="entry name" value="UBA-like"/>
    <property type="match status" value="1"/>
</dbReference>
<dbReference type="SUPFAM" id="SSF57850">
    <property type="entry name" value="RING/U-box"/>
    <property type="match status" value="1"/>
</dbReference>
<dbReference type="CDD" id="cd14319">
    <property type="entry name" value="UBA_NBR1"/>
    <property type="match status" value="1"/>
</dbReference>
<dbReference type="InterPro" id="IPR009060">
    <property type="entry name" value="UBA-like_sf"/>
</dbReference>
<comment type="subcellular location">
    <subcellularLocation>
        <location evidence="1">Cytoplasmic vesicle</location>
        <location evidence="1">Autophagosome</location>
    </subcellularLocation>
</comment>
<dbReference type="PANTHER" id="PTHR20930:SF5">
    <property type="entry name" value="NEXT TO BRCA1 GENE 1 PROTEIN ISOFORM X2"/>
    <property type="match status" value="1"/>
</dbReference>
<gene>
    <name evidence="8" type="primary">nbr1b</name>
</gene>
<dbReference type="FunFam" id="2.60.40.10:FF:000199">
    <property type="entry name" value="next to BRCA1 gene 1 protein-like"/>
    <property type="match status" value="1"/>
</dbReference>
<feature type="compositionally biased region" description="Polar residues" evidence="6">
    <location>
        <begin position="870"/>
        <end position="885"/>
    </location>
</feature>
<dbReference type="GO" id="GO:0043130">
    <property type="term" value="F:ubiquitin binding"/>
    <property type="evidence" value="ECO:0007669"/>
    <property type="project" value="TreeGrafter"/>
</dbReference>
<evidence type="ECO:0000259" key="7">
    <source>
        <dbReference type="PROSITE" id="PS51745"/>
    </source>
</evidence>
<dbReference type="GeneID" id="127361021"/>
<feature type="region of interest" description="Disordered" evidence="6">
    <location>
        <begin position="88"/>
        <end position="110"/>
    </location>
</feature>
<dbReference type="Ensembl" id="ENSDLAT00005006508.2">
    <property type="protein sequence ID" value="ENSDLAP00005006077.1"/>
    <property type="gene ID" value="ENSDLAG00005003048.2"/>
</dbReference>
<dbReference type="CDD" id="cd14947">
    <property type="entry name" value="NBR1_like"/>
    <property type="match status" value="1"/>
</dbReference>
<feature type="compositionally biased region" description="Low complexity" evidence="6">
    <location>
        <begin position="697"/>
        <end position="739"/>
    </location>
</feature>
<feature type="compositionally biased region" description="Acidic residues" evidence="6">
    <location>
        <begin position="942"/>
        <end position="956"/>
    </location>
</feature>
<dbReference type="PANTHER" id="PTHR20930">
    <property type="entry name" value="OVARIAN CARCINOMA ANTIGEN CA125-RELATED"/>
    <property type="match status" value="1"/>
</dbReference>
<keyword evidence="9" id="KW-1185">Reference proteome</keyword>
<dbReference type="CTD" id="555713"/>
<feature type="compositionally biased region" description="Polar residues" evidence="6">
    <location>
        <begin position="838"/>
        <end position="851"/>
    </location>
</feature>
<evidence type="ECO:0000256" key="4">
    <source>
        <dbReference type="ARBA" id="ARBA00022833"/>
    </source>
</evidence>
<dbReference type="GO" id="GO:0031410">
    <property type="term" value="C:cytoplasmic vesicle"/>
    <property type="evidence" value="ECO:0007669"/>
    <property type="project" value="UniProtKB-KW"/>
</dbReference>
<dbReference type="CDD" id="cd06396">
    <property type="entry name" value="PB1_NBR1"/>
    <property type="match status" value="1"/>
</dbReference>
<keyword evidence="5" id="KW-0968">Cytoplasmic vesicle</keyword>
<keyword evidence="3" id="KW-0863">Zinc-finger</keyword>
<organism evidence="8 9">
    <name type="scientific">Dicentrarchus labrax</name>
    <name type="common">European seabass</name>
    <name type="synonym">Morone labrax</name>
    <dbReference type="NCBI Taxonomy" id="13489"/>
    <lineage>
        <taxon>Eukaryota</taxon>
        <taxon>Metazoa</taxon>
        <taxon>Chordata</taxon>
        <taxon>Craniata</taxon>
        <taxon>Vertebrata</taxon>
        <taxon>Euteleostomi</taxon>
        <taxon>Actinopterygii</taxon>
        <taxon>Neopterygii</taxon>
        <taxon>Teleostei</taxon>
        <taxon>Neoteleostei</taxon>
        <taxon>Acanthomorphata</taxon>
        <taxon>Eupercaria</taxon>
        <taxon>Moronidae</taxon>
        <taxon>Dicentrarchus</taxon>
    </lineage>
</organism>
<dbReference type="Gene3D" id="3.10.20.90">
    <property type="entry name" value="Phosphatidylinositol 3-kinase Catalytic Subunit, Chain A, domain 1"/>
    <property type="match status" value="1"/>
</dbReference>
<dbReference type="OMA" id="SHWRLTQ"/>
<dbReference type="FunFam" id="1.10.8.10:FF:000033">
    <property type="entry name" value="Next to BRCA1 gene 1 protein"/>
    <property type="match status" value="1"/>
</dbReference>
<dbReference type="GO" id="GO:0008270">
    <property type="term" value="F:zinc ion binding"/>
    <property type="evidence" value="ECO:0007669"/>
    <property type="project" value="UniProtKB-KW"/>
</dbReference>
<dbReference type="Gene3D" id="2.60.40.10">
    <property type="entry name" value="Immunoglobulins"/>
    <property type="match status" value="1"/>
</dbReference>
<evidence type="ECO:0000256" key="6">
    <source>
        <dbReference type="SAM" id="MobiDB-lite"/>
    </source>
</evidence>
<dbReference type="InterPro" id="IPR000270">
    <property type="entry name" value="PB1_dom"/>
</dbReference>
<protein>
    <recommendedName>
        <fullName evidence="7">PB1 domain-containing protein</fullName>
    </recommendedName>
</protein>
<evidence type="ECO:0000256" key="3">
    <source>
        <dbReference type="ARBA" id="ARBA00022771"/>
    </source>
</evidence>
<dbReference type="GO" id="GO:0005776">
    <property type="term" value="C:autophagosome"/>
    <property type="evidence" value="ECO:0007669"/>
    <property type="project" value="UniProtKB-SubCell"/>
</dbReference>
<dbReference type="GO" id="GO:0000407">
    <property type="term" value="C:phagophore assembly site"/>
    <property type="evidence" value="ECO:0007669"/>
    <property type="project" value="TreeGrafter"/>
</dbReference>
<evidence type="ECO:0000313" key="9">
    <source>
        <dbReference type="Proteomes" id="UP000694389"/>
    </source>
</evidence>
<proteinExistence type="predicted"/>
<feature type="region of interest" description="Disordered" evidence="6">
    <location>
        <begin position="332"/>
        <end position="366"/>
    </location>
</feature>
<dbReference type="AlphaFoldDB" id="A0A8C4DMT2"/>
<dbReference type="InterPro" id="IPR032350">
    <property type="entry name" value="Nbr1_FW"/>
</dbReference>
<keyword evidence="2" id="KW-0479">Metal-binding</keyword>
<reference evidence="8" key="2">
    <citation type="submission" date="2025-09" db="UniProtKB">
        <authorList>
            <consortium name="Ensembl"/>
        </authorList>
    </citation>
    <scope>IDENTIFICATION</scope>
</reference>
<dbReference type="InterPro" id="IPR053793">
    <property type="entry name" value="PB1-like"/>
</dbReference>
<dbReference type="OrthoDB" id="661148at2759"/>
<dbReference type="SMART" id="SM00666">
    <property type="entry name" value="PB1"/>
    <property type="match status" value="1"/>
</dbReference>
<accession>A0A8C4DMT2</accession>
<dbReference type="InterPro" id="IPR013783">
    <property type="entry name" value="Ig-like_fold"/>
</dbReference>
<dbReference type="Proteomes" id="UP000694389">
    <property type="component" value="Unassembled WGS sequence"/>
</dbReference>
<dbReference type="PROSITE" id="PS51745">
    <property type="entry name" value="PB1"/>
    <property type="match status" value="1"/>
</dbReference>
<evidence type="ECO:0000256" key="2">
    <source>
        <dbReference type="ARBA" id="ARBA00022723"/>
    </source>
</evidence>
<reference evidence="8" key="1">
    <citation type="submission" date="2025-08" db="UniProtKB">
        <authorList>
            <consortium name="Ensembl"/>
        </authorList>
    </citation>
    <scope>IDENTIFICATION</scope>
</reference>
<dbReference type="Pfam" id="PF16158">
    <property type="entry name" value="N_BRCA1_IG"/>
    <property type="match status" value="1"/>
</dbReference>
<feature type="compositionally biased region" description="Basic and acidic residues" evidence="6">
    <location>
        <begin position="768"/>
        <end position="791"/>
    </location>
</feature>
<feature type="compositionally biased region" description="Low complexity" evidence="6">
    <location>
        <begin position="673"/>
        <end position="683"/>
    </location>
</feature>
<sequence length="1048" mass="112233">MDFYINLKVNFRGNSKNFLLSGSETKSWESMEAMVKRSFGLCSLQLTYFDEENEEVSINSQVEYEEALKSAARQGNRLHMNVYETRGQPARVPTTKASGTEPKRGFRPPQHCPALAQVVSRKVQAAVPEQGMVILKEVKGTKEEDKTPPAWFTSYMEKFKDQVVREAVEKICREFSGQCCIHKPLGGAGGGAAGGGGGGGRGEAAAVGGAEAQQVPEVSSSTLPGAPSCSTPPCSSCRGQTTGGGYQCSVCTSCTLCEPCSFSHDPSHNLVRARTPLSIPEHGSPAPDHSRFYRRGDRSFRKAEKQRLKAEKRLLKAEVKEIRKQLRMERRGIQWSSSHRDGSSSPVLLQPRATQHSSPERPKRPCPLVVPAMTAAFLDENLPDGTRLRPGTKFIKYWKMRNTGTISWSADTKLKFMWGNLAVGSGDRWREVSVPFLQPGQVGIVSVALCAPTVEGSYTSHWRLAHAGEQFGPRVWCSIVVDPLAPAPMMADGILVSPCVTPQGKNPVAKDGKACATSREQPLMSVDQEEYYIPSVDLLTAQDLLSFELLDINIVQELESVPNNTPADMTPCMSPLPQDGHLQDKSSPSLGLIQEETEVINSIMDVPHGAGSGAEGGGVPAQEEGEDDISGTQFVCETVIRSMTLEEAPDHTPLRGSRPGTGKVVRPAAQGGSSSSSSSSSSSCVKSKTVNIEESPDSSPSSSKNSLKPPATLKASLPPPLKASLPAPLSVAPIAGPGPSSAPTPLHAPPRASTLQEHTTTDESEESNMEREKKPEEDKEKEGEEKREGVRSRSSSTSSEDYIIILPDCFDTSRPLGESMYSSALSQPGDIPAKTPTDPETPSLDHSGSSTPEGELGEADEAAAAPETGVSGTSSANDMLCTSQTLDDEPLTPEVVAPPTAVITPSPESSGETDVDPAAAGEGADGSELYQTEDASGPEPTQTDETEATEDTEDNPDDPRHPGITSGLMKGALSVAASAYKALFTGQGPTQPPVDASTQDTMMAVLVEMGFGDRPLNQRLLNKYNYNLLDVVNELVQMTDNDWYSTRY</sequence>
<feature type="domain" description="PB1" evidence="7">
    <location>
        <begin position="4"/>
        <end position="85"/>
    </location>
</feature>
<dbReference type="RefSeq" id="XP_051251545.1">
    <property type="nucleotide sequence ID" value="XM_051395585.1"/>
</dbReference>
<feature type="region of interest" description="Disordered" evidence="6">
    <location>
        <begin position="643"/>
        <end position="967"/>
    </location>
</feature>
<feature type="compositionally biased region" description="Gly residues" evidence="6">
    <location>
        <begin position="610"/>
        <end position="619"/>
    </location>
</feature>
<evidence type="ECO:0000256" key="5">
    <source>
        <dbReference type="ARBA" id="ARBA00023329"/>
    </source>
</evidence>
<dbReference type="Pfam" id="PF00564">
    <property type="entry name" value="PB1"/>
    <property type="match status" value="1"/>
</dbReference>
<dbReference type="GeneTree" id="ENSGT00390000016335"/>
<evidence type="ECO:0000313" key="8">
    <source>
        <dbReference type="Ensembl" id="ENSDLAP00005006077.1"/>
    </source>
</evidence>